<dbReference type="PANTHER" id="PTHR45566:SF2">
    <property type="entry name" value="NARL SUBFAMILY"/>
    <property type="match status" value="1"/>
</dbReference>
<dbReference type="EMBL" id="SHKW01000001">
    <property type="protein sequence ID" value="RZU40771.1"/>
    <property type="molecule type" value="Genomic_DNA"/>
</dbReference>
<keyword evidence="4" id="KW-1185">Reference proteome</keyword>
<evidence type="ECO:0000313" key="4">
    <source>
        <dbReference type="Proteomes" id="UP000292958"/>
    </source>
</evidence>
<protein>
    <submittedName>
        <fullName evidence="3">Response regulator receiver domain-containing protein</fullName>
    </submittedName>
</protein>
<dbReference type="SMART" id="SM00448">
    <property type="entry name" value="REC"/>
    <property type="match status" value="1"/>
</dbReference>
<dbReference type="Proteomes" id="UP000292958">
    <property type="component" value="Unassembled WGS sequence"/>
</dbReference>
<dbReference type="CDD" id="cd17535">
    <property type="entry name" value="REC_NarL-like"/>
    <property type="match status" value="1"/>
</dbReference>
<dbReference type="OrthoDB" id="9800897at2"/>
<dbReference type="SUPFAM" id="SSF52172">
    <property type="entry name" value="CheY-like"/>
    <property type="match status" value="1"/>
</dbReference>
<feature type="domain" description="Response regulatory" evidence="2">
    <location>
        <begin position="9"/>
        <end position="123"/>
    </location>
</feature>
<dbReference type="InterPro" id="IPR051015">
    <property type="entry name" value="EvgA-like"/>
</dbReference>
<organism evidence="3 4">
    <name type="scientific">Edaphobacter modestus</name>
    <dbReference type="NCBI Taxonomy" id="388466"/>
    <lineage>
        <taxon>Bacteria</taxon>
        <taxon>Pseudomonadati</taxon>
        <taxon>Acidobacteriota</taxon>
        <taxon>Terriglobia</taxon>
        <taxon>Terriglobales</taxon>
        <taxon>Acidobacteriaceae</taxon>
        <taxon>Edaphobacter</taxon>
    </lineage>
</organism>
<dbReference type="InterPro" id="IPR058245">
    <property type="entry name" value="NreC/VraR/RcsB-like_REC"/>
</dbReference>
<dbReference type="AlphaFoldDB" id="A0A4Q7YUJ1"/>
<name>A0A4Q7YUJ1_9BACT</name>
<feature type="modified residue" description="4-aspartylphosphate" evidence="1">
    <location>
        <position position="58"/>
    </location>
</feature>
<evidence type="ECO:0000259" key="2">
    <source>
        <dbReference type="PROSITE" id="PS50110"/>
    </source>
</evidence>
<comment type="caution">
    <text evidence="3">The sequence shown here is derived from an EMBL/GenBank/DDBJ whole genome shotgun (WGS) entry which is preliminary data.</text>
</comment>
<proteinExistence type="predicted"/>
<reference evidence="3 4" key="1">
    <citation type="submission" date="2019-02" db="EMBL/GenBank/DDBJ databases">
        <title>Genomic Encyclopedia of Archaeal and Bacterial Type Strains, Phase II (KMG-II): from individual species to whole genera.</title>
        <authorList>
            <person name="Goeker M."/>
        </authorList>
    </citation>
    <scope>NUCLEOTIDE SEQUENCE [LARGE SCALE GENOMIC DNA]</scope>
    <source>
        <strain evidence="3 4">DSM 18101</strain>
    </source>
</reference>
<keyword evidence="1" id="KW-0597">Phosphoprotein</keyword>
<dbReference type="PROSITE" id="PS50110">
    <property type="entry name" value="RESPONSE_REGULATORY"/>
    <property type="match status" value="1"/>
</dbReference>
<dbReference type="PANTHER" id="PTHR45566">
    <property type="entry name" value="HTH-TYPE TRANSCRIPTIONAL REGULATOR YHJB-RELATED"/>
    <property type="match status" value="1"/>
</dbReference>
<dbReference type="GO" id="GO:0000160">
    <property type="term" value="P:phosphorelay signal transduction system"/>
    <property type="evidence" value="ECO:0007669"/>
    <property type="project" value="InterPro"/>
</dbReference>
<dbReference type="Pfam" id="PF00072">
    <property type="entry name" value="Response_reg"/>
    <property type="match status" value="1"/>
</dbReference>
<dbReference type="RefSeq" id="WP_130418792.1">
    <property type="nucleotide sequence ID" value="NZ_SHKW01000001.1"/>
</dbReference>
<gene>
    <name evidence="3" type="ORF">BDD14_2249</name>
</gene>
<dbReference type="Gene3D" id="3.40.50.2300">
    <property type="match status" value="1"/>
</dbReference>
<evidence type="ECO:0000256" key="1">
    <source>
        <dbReference type="PROSITE-ProRule" id="PRU00169"/>
    </source>
</evidence>
<evidence type="ECO:0000313" key="3">
    <source>
        <dbReference type="EMBL" id="RZU40771.1"/>
    </source>
</evidence>
<sequence length="141" mass="14975">MPNLAAVPSLLLADDNPVFLRALIEILEPDYEVVAALHEGAAVLDKVTALCPDLVILDISLGDMTGLEVLRRVKAAGCTVKAIFVTVHEDIDFVNAAFDIGASGYVFKSRVSEDLQRAISTVIKGGRFVSGGLSLPPQAEK</sequence>
<dbReference type="InterPro" id="IPR001789">
    <property type="entry name" value="Sig_transdc_resp-reg_receiver"/>
</dbReference>
<accession>A0A4Q7YUJ1</accession>
<dbReference type="InterPro" id="IPR011006">
    <property type="entry name" value="CheY-like_superfamily"/>
</dbReference>